<dbReference type="AlphaFoldDB" id="A0A6A8LPD7"/>
<comment type="caution">
    <text evidence="1">The sequence shown here is derived from an EMBL/GenBank/DDBJ whole genome shotgun (WGS) entry which is preliminary data.</text>
</comment>
<reference evidence="1" key="1">
    <citation type="submission" date="2019-11" db="EMBL/GenBank/DDBJ databases">
        <title>Draft Genome Sequence of Plant Growth-Promoting Rhizosphere-Associated Bacteria.</title>
        <authorList>
            <person name="Vasilyev I.Y."/>
            <person name="Radchenko V."/>
            <person name="Ilnitskaya E.V."/>
        </authorList>
    </citation>
    <scope>NUCLEOTIDE SEQUENCE</scope>
    <source>
        <strain evidence="1">VRA_517_n</strain>
    </source>
</reference>
<gene>
    <name evidence="1" type="ORF">GKC39_16980</name>
</gene>
<protein>
    <submittedName>
        <fullName evidence="1">Uncharacterized protein</fullName>
    </submittedName>
</protein>
<evidence type="ECO:0000313" key="1">
    <source>
        <dbReference type="EMBL" id="MSE03749.1"/>
    </source>
</evidence>
<accession>A0A6A8LPD7</accession>
<sequence length="88" mass="10013">MILDLKGETHMDHLVGTLYSAVNENDSRLISIVSDMSQQEIDYKGPNHQPFNGEYGIWQTIIDIIKLIFISFANGMKRNRNLAVKAAY</sequence>
<name>A0A6A8LPD7_BACVE</name>
<proteinExistence type="predicted"/>
<organism evidence="1">
    <name type="scientific">Bacillus velezensis</name>
    <dbReference type="NCBI Taxonomy" id="492670"/>
    <lineage>
        <taxon>Bacteria</taxon>
        <taxon>Bacillati</taxon>
        <taxon>Bacillota</taxon>
        <taxon>Bacilli</taxon>
        <taxon>Bacillales</taxon>
        <taxon>Bacillaceae</taxon>
        <taxon>Bacillus</taxon>
        <taxon>Bacillus amyloliquefaciens group</taxon>
    </lineage>
</organism>
<dbReference type="EMBL" id="WKKV01000010">
    <property type="protein sequence ID" value="MSE03749.1"/>
    <property type="molecule type" value="Genomic_DNA"/>
</dbReference>